<dbReference type="InterPro" id="IPR036938">
    <property type="entry name" value="PAP2/HPO_sf"/>
</dbReference>
<dbReference type="SMART" id="SM00014">
    <property type="entry name" value="acidPPc"/>
    <property type="match status" value="1"/>
</dbReference>
<evidence type="ECO:0000313" key="10">
    <source>
        <dbReference type="Proteomes" id="UP000053201"/>
    </source>
</evidence>
<keyword evidence="4 7" id="KW-1133">Transmembrane helix</keyword>
<keyword evidence="3 7" id="KW-0812">Transmembrane</keyword>
<evidence type="ECO:0000256" key="2">
    <source>
        <dbReference type="ARBA" id="ARBA00008816"/>
    </source>
</evidence>
<dbReference type="PANTHER" id="PTHR10165:SF35">
    <property type="entry name" value="RE23632P"/>
    <property type="match status" value="1"/>
</dbReference>
<dbReference type="OrthoDB" id="2116249at2759"/>
<dbReference type="eggNOG" id="KOG3030">
    <property type="taxonomic scope" value="Eukaryota"/>
</dbReference>
<dbReference type="CDD" id="cd03390">
    <property type="entry name" value="PAP2_containing_1_like"/>
    <property type="match status" value="1"/>
</dbReference>
<organism evidence="9 10">
    <name type="scientific">Spizellomyces punctatus (strain DAOM BR117)</name>
    <dbReference type="NCBI Taxonomy" id="645134"/>
    <lineage>
        <taxon>Eukaryota</taxon>
        <taxon>Fungi</taxon>
        <taxon>Fungi incertae sedis</taxon>
        <taxon>Chytridiomycota</taxon>
        <taxon>Chytridiomycota incertae sedis</taxon>
        <taxon>Chytridiomycetes</taxon>
        <taxon>Spizellomycetales</taxon>
        <taxon>Spizellomycetaceae</taxon>
        <taxon>Spizellomyces</taxon>
    </lineage>
</organism>
<keyword evidence="10" id="KW-1185">Reference proteome</keyword>
<dbReference type="OMA" id="WFSYRRY"/>
<name>A0A0L0HSJ8_SPIPD</name>
<dbReference type="AlphaFoldDB" id="A0A0L0HSJ8"/>
<dbReference type="GeneID" id="27685155"/>
<feature type="region of interest" description="Disordered" evidence="6">
    <location>
        <begin position="303"/>
        <end position="324"/>
    </location>
</feature>
<evidence type="ECO:0000256" key="6">
    <source>
        <dbReference type="SAM" id="MobiDB-lite"/>
    </source>
</evidence>
<feature type="transmembrane region" description="Helical" evidence="7">
    <location>
        <begin position="38"/>
        <end position="60"/>
    </location>
</feature>
<gene>
    <name evidence="9" type="ORF">SPPG_01497</name>
</gene>
<protein>
    <recommendedName>
        <fullName evidence="8">Phosphatidic acid phosphatase type 2/haloperoxidase domain-containing protein</fullName>
    </recommendedName>
</protein>
<feature type="transmembrane region" description="Helical" evidence="7">
    <location>
        <begin position="242"/>
        <end position="260"/>
    </location>
</feature>
<dbReference type="GO" id="GO:0006644">
    <property type="term" value="P:phospholipid metabolic process"/>
    <property type="evidence" value="ECO:0007669"/>
    <property type="project" value="InterPro"/>
</dbReference>
<feature type="domain" description="Phosphatidic acid phosphatase type 2/haloperoxidase" evidence="8">
    <location>
        <begin position="148"/>
        <end position="288"/>
    </location>
</feature>
<dbReference type="InParanoid" id="A0A0L0HSJ8"/>
<dbReference type="SUPFAM" id="SSF48317">
    <property type="entry name" value="Acid phosphatase/Vanadium-dependent haloperoxidase"/>
    <property type="match status" value="1"/>
</dbReference>
<comment type="similarity">
    <text evidence="2">Belongs to the PA-phosphatase related phosphoesterase family.</text>
</comment>
<evidence type="ECO:0000256" key="4">
    <source>
        <dbReference type="ARBA" id="ARBA00022989"/>
    </source>
</evidence>
<dbReference type="EMBL" id="KQ257451">
    <property type="protein sequence ID" value="KND04052.1"/>
    <property type="molecule type" value="Genomic_DNA"/>
</dbReference>
<dbReference type="VEuPathDB" id="FungiDB:SPPG_01497"/>
<dbReference type="Gene3D" id="1.20.144.10">
    <property type="entry name" value="Phosphatidic acid phosphatase type 2/haloperoxidase"/>
    <property type="match status" value="1"/>
</dbReference>
<dbReference type="GO" id="GO:0046839">
    <property type="term" value="P:phospholipid dephosphorylation"/>
    <property type="evidence" value="ECO:0007669"/>
    <property type="project" value="TreeGrafter"/>
</dbReference>
<reference evidence="9 10" key="1">
    <citation type="submission" date="2009-08" db="EMBL/GenBank/DDBJ databases">
        <title>The Genome Sequence of Spizellomyces punctatus strain DAOM BR117.</title>
        <authorList>
            <consortium name="The Broad Institute Genome Sequencing Platform"/>
            <person name="Russ C."/>
            <person name="Cuomo C."/>
            <person name="Shea T."/>
            <person name="Young S.K."/>
            <person name="Zeng Q."/>
            <person name="Koehrsen M."/>
            <person name="Haas B."/>
            <person name="Borodovsky M."/>
            <person name="Guigo R."/>
            <person name="Alvarado L."/>
            <person name="Berlin A."/>
            <person name="Bochicchio J."/>
            <person name="Borenstein D."/>
            <person name="Chapman S."/>
            <person name="Chen Z."/>
            <person name="Engels R."/>
            <person name="Freedman E."/>
            <person name="Gellesch M."/>
            <person name="Goldberg J."/>
            <person name="Griggs A."/>
            <person name="Gujja S."/>
            <person name="Heiman D."/>
            <person name="Hepburn T."/>
            <person name="Howarth C."/>
            <person name="Jen D."/>
            <person name="Larson L."/>
            <person name="Lewis B."/>
            <person name="Mehta T."/>
            <person name="Park D."/>
            <person name="Pearson M."/>
            <person name="Roberts A."/>
            <person name="Saif S."/>
            <person name="Shenoy N."/>
            <person name="Sisk P."/>
            <person name="Stolte C."/>
            <person name="Sykes S."/>
            <person name="Thomson T."/>
            <person name="Walk T."/>
            <person name="White J."/>
            <person name="Yandava C."/>
            <person name="Burger G."/>
            <person name="Gray M.W."/>
            <person name="Holland P.W.H."/>
            <person name="King N."/>
            <person name="Lang F.B.F."/>
            <person name="Roger A.J."/>
            <person name="Ruiz-Trillo I."/>
            <person name="Lander E."/>
            <person name="Nusbaum C."/>
        </authorList>
    </citation>
    <scope>NUCLEOTIDE SEQUENCE [LARGE SCALE GENOMIC DNA]</scope>
    <source>
        <strain evidence="9 10">DAOM BR117</strain>
    </source>
</reference>
<proteinExistence type="inferred from homology"/>
<accession>A0A0L0HSJ8</accession>
<dbReference type="InterPro" id="IPR043216">
    <property type="entry name" value="PAP-like"/>
</dbReference>
<evidence type="ECO:0000259" key="8">
    <source>
        <dbReference type="SMART" id="SM00014"/>
    </source>
</evidence>
<evidence type="ECO:0000256" key="3">
    <source>
        <dbReference type="ARBA" id="ARBA00022692"/>
    </source>
</evidence>
<feature type="transmembrane region" description="Helical" evidence="7">
    <location>
        <begin position="92"/>
        <end position="114"/>
    </location>
</feature>
<dbReference type="Proteomes" id="UP000053201">
    <property type="component" value="Unassembled WGS sequence"/>
</dbReference>
<dbReference type="STRING" id="645134.A0A0L0HSJ8"/>
<keyword evidence="5 7" id="KW-0472">Membrane</keyword>
<feature type="transmembrane region" description="Helical" evidence="7">
    <location>
        <begin position="272"/>
        <end position="291"/>
    </location>
</feature>
<evidence type="ECO:0000256" key="7">
    <source>
        <dbReference type="SAM" id="Phobius"/>
    </source>
</evidence>
<dbReference type="RefSeq" id="XP_016612091.1">
    <property type="nucleotide sequence ID" value="XM_016749813.1"/>
</dbReference>
<evidence type="ECO:0000256" key="5">
    <source>
        <dbReference type="ARBA" id="ARBA00023136"/>
    </source>
</evidence>
<dbReference type="InterPro" id="IPR000326">
    <property type="entry name" value="PAP2/HPO"/>
</dbReference>
<feature type="transmembrane region" description="Helical" evidence="7">
    <location>
        <begin position="148"/>
        <end position="170"/>
    </location>
</feature>
<sequence>MTRPHHHNRPHYHQGATSATPLLYPSARHPPPQVSRPFFHPLYILDYLFTFLLLGFSLYLDAVPEPFHREFQLNDPDIAYPRKGESVSRTMSWVMALGGAMLVVTLVWVVRLVWSFKGGDEEDWWSKEEGADEKQWWMEVVLKDVHHALLGTFLSVTLTFFMVTVTKLLVGRLRPDFLARCQPDPITLNCRSNDTSEIRKGHMSFPSGHASRTAAGLGFACWYLVAALGVGCFDGRRPEGRVWRVLICTLPLLVVLYVAVSRLQQNMHHWEDVSVGALLGFTISYICYRFYYPSICEGKGLAGRPKGGEGKGPQGEASEERPDV</sequence>
<comment type="subcellular location">
    <subcellularLocation>
        <location evidence="1">Membrane</location>
        <topology evidence="1">Multi-pass membrane protein</topology>
    </subcellularLocation>
</comment>
<evidence type="ECO:0000313" key="9">
    <source>
        <dbReference type="EMBL" id="KND04052.1"/>
    </source>
</evidence>
<dbReference type="GO" id="GO:0008195">
    <property type="term" value="F:phosphatidate phosphatase activity"/>
    <property type="evidence" value="ECO:0007669"/>
    <property type="project" value="TreeGrafter"/>
</dbReference>
<dbReference type="GO" id="GO:0016020">
    <property type="term" value="C:membrane"/>
    <property type="evidence" value="ECO:0007669"/>
    <property type="project" value="UniProtKB-SubCell"/>
</dbReference>
<evidence type="ECO:0000256" key="1">
    <source>
        <dbReference type="ARBA" id="ARBA00004141"/>
    </source>
</evidence>
<feature type="transmembrane region" description="Helical" evidence="7">
    <location>
        <begin position="209"/>
        <end position="230"/>
    </location>
</feature>
<dbReference type="Pfam" id="PF01569">
    <property type="entry name" value="PAP2"/>
    <property type="match status" value="1"/>
</dbReference>
<dbReference type="PANTHER" id="PTHR10165">
    <property type="entry name" value="LIPID PHOSPHATE PHOSPHATASE"/>
    <property type="match status" value="1"/>
</dbReference>